<reference evidence="4 5" key="1">
    <citation type="submission" date="2018-10" db="EMBL/GenBank/DDBJ databases">
        <title>Propagation and draft genome sequences of three atypical Erhlichia ruminantium isolates.</title>
        <authorList>
            <person name="Liebenberg J."/>
            <person name="Steyn H."/>
            <person name="Josemans A."/>
            <person name="Zweygarth E."/>
        </authorList>
    </citation>
    <scope>NUCLEOTIDE SEQUENCE [LARGE SCALE GENOMIC DNA]</scope>
    <source>
        <strain evidence="4 5">Omatjenne</strain>
    </source>
</reference>
<organism evidence="4 5">
    <name type="scientific">Ehrlichia ruminantium</name>
    <name type="common">heartwater rickettsia</name>
    <name type="synonym">Cowdria ruminantium</name>
    <dbReference type="NCBI Taxonomy" id="779"/>
    <lineage>
        <taxon>Bacteria</taxon>
        <taxon>Pseudomonadati</taxon>
        <taxon>Pseudomonadota</taxon>
        <taxon>Alphaproteobacteria</taxon>
        <taxon>Rickettsiales</taxon>
        <taxon>Anaplasmataceae</taxon>
        <taxon>Ehrlichia</taxon>
    </lineage>
</organism>
<name>A0AAE6Q940_EHRRU</name>
<keyword evidence="2" id="KW-0472">Membrane</keyword>
<feature type="transmembrane region" description="Helical" evidence="2">
    <location>
        <begin position="12"/>
        <end position="31"/>
    </location>
</feature>
<protein>
    <submittedName>
        <fullName evidence="4">Efflux RND transporter periplasmic adaptor subunit</fullName>
    </submittedName>
</protein>
<evidence type="ECO:0000256" key="1">
    <source>
        <dbReference type="ARBA" id="ARBA00009477"/>
    </source>
</evidence>
<dbReference type="InterPro" id="IPR006143">
    <property type="entry name" value="RND_pump_MFP"/>
</dbReference>
<proteinExistence type="inferred from homology"/>
<dbReference type="InterPro" id="IPR058625">
    <property type="entry name" value="MdtA-like_BSH"/>
</dbReference>
<dbReference type="SUPFAM" id="SSF111369">
    <property type="entry name" value="HlyD-like secretion proteins"/>
    <property type="match status" value="1"/>
</dbReference>
<dbReference type="GO" id="GO:0015562">
    <property type="term" value="F:efflux transmembrane transporter activity"/>
    <property type="evidence" value="ECO:0007669"/>
    <property type="project" value="TreeGrafter"/>
</dbReference>
<feature type="domain" description="Multidrug resistance protein MdtA-like barrel-sandwich hybrid" evidence="3">
    <location>
        <begin position="77"/>
        <end position="203"/>
    </location>
</feature>
<dbReference type="PANTHER" id="PTHR30469">
    <property type="entry name" value="MULTIDRUG RESISTANCE PROTEIN MDTA"/>
    <property type="match status" value="1"/>
</dbReference>
<dbReference type="AlphaFoldDB" id="A0AAE6Q940"/>
<keyword evidence="2" id="KW-0812">Transmembrane</keyword>
<dbReference type="Gene3D" id="2.40.30.170">
    <property type="match status" value="1"/>
</dbReference>
<dbReference type="Gene3D" id="1.10.287.470">
    <property type="entry name" value="Helix hairpin bin"/>
    <property type="match status" value="1"/>
</dbReference>
<dbReference type="RefSeq" id="WP_158406681.1">
    <property type="nucleotide sequence ID" value="NZ_CP033454.1"/>
</dbReference>
<evidence type="ECO:0000256" key="2">
    <source>
        <dbReference type="SAM" id="Phobius"/>
    </source>
</evidence>
<keyword evidence="2" id="KW-1133">Transmembrane helix</keyword>
<comment type="similarity">
    <text evidence="1">Belongs to the membrane fusion protein (MFP) (TC 8.A.1) family.</text>
</comment>
<evidence type="ECO:0000313" key="4">
    <source>
        <dbReference type="EMBL" id="QGR03497.1"/>
    </source>
</evidence>
<accession>A0AAE6Q940</accession>
<evidence type="ECO:0000313" key="5">
    <source>
        <dbReference type="Proteomes" id="UP000422822"/>
    </source>
</evidence>
<gene>
    <name evidence="4" type="ORF">EDL80_02870</name>
</gene>
<keyword evidence="5" id="KW-1185">Reference proteome</keyword>
<dbReference type="NCBIfam" id="TIGR01730">
    <property type="entry name" value="RND_mfp"/>
    <property type="match status" value="1"/>
</dbReference>
<dbReference type="GO" id="GO:1990281">
    <property type="term" value="C:efflux pump complex"/>
    <property type="evidence" value="ECO:0007669"/>
    <property type="project" value="TreeGrafter"/>
</dbReference>
<dbReference type="Proteomes" id="UP000422822">
    <property type="component" value="Chromosome"/>
</dbReference>
<sequence length="361" mass="40319">MLQKLLNLKLQHKIAILILLLAIIWMVIGGLKKDNHPQNDTAVNTSNDNLTNVKVVESHAQEKIVYLPLMGEIEAFRSVNIMPEVDGRVLDVLVKDGDYVQKGDILIRVEKYEKLEQLKQAQALLRQRELEYKASQSLNESGYRSEINDALSFAALESARADAKKAEINLDNTDIKTPFSGFIDKINVQVGSLVSHSAGLPIVQVVDFAKIKIITYVPEKYVEKLKVGDICNVSIAEGKVIKVPIVFISKVINRNTRTYRVEMLWDNNDTKILNQGAMYSVKVPIGKYQAHKISASALGLQNNGDLGIKVIVNDKVKFIPVEVIDTEYNGDVWVSNIPKTVNLITLGHEYVTDNASIKRVS</sequence>
<dbReference type="Gene3D" id="2.40.50.100">
    <property type="match status" value="1"/>
</dbReference>
<dbReference type="Pfam" id="PF25917">
    <property type="entry name" value="BSH_RND"/>
    <property type="match status" value="1"/>
</dbReference>
<dbReference type="EMBL" id="CP033455">
    <property type="protein sequence ID" value="QGR03497.1"/>
    <property type="molecule type" value="Genomic_DNA"/>
</dbReference>
<evidence type="ECO:0000259" key="3">
    <source>
        <dbReference type="Pfam" id="PF25917"/>
    </source>
</evidence>